<dbReference type="PROSITE" id="PS00211">
    <property type="entry name" value="ABC_TRANSPORTER_1"/>
    <property type="match status" value="1"/>
</dbReference>
<feature type="transmembrane region" description="Helical" evidence="3">
    <location>
        <begin position="693"/>
        <end position="713"/>
    </location>
</feature>
<keyword evidence="1" id="KW-0547">Nucleotide-binding</keyword>
<feature type="transmembrane region" description="Helical" evidence="3">
    <location>
        <begin position="603"/>
        <end position="629"/>
    </location>
</feature>
<dbReference type="PROSITE" id="PS50893">
    <property type="entry name" value="ABC_TRANSPORTER_2"/>
    <property type="match status" value="1"/>
</dbReference>
<dbReference type="PANTHER" id="PTHR43158:SF2">
    <property type="entry name" value="SKFA PEPTIDE EXPORT ATP-BINDING PROTEIN SKFE"/>
    <property type="match status" value="1"/>
</dbReference>
<dbReference type="PANTHER" id="PTHR43158">
    <property type="entry name" value="SKFA PEPTIDE EXPORT ATP-BINDING PROTEIN SKFE"/>
    <property type="match status" value="1"/>
</dbReference>
<comment type="caution">
    <text evidence="5">The sequence shown here is derived from an EMBL/GenBank/DDBJ whole genome shotgun (WGS) entry which is preliminary data.</text>
</comment>
<evidence type="ECO:0000313" key="5">
    <source>
        <dbReference type="EMBL" id="HIT50253.1"/>
    </source>
</evidence>
<dbReference type="InterPro" id="IPR017871">
    <property type="entry name" value="ABC_transporter-like_CS"/>
</dbReference>
<accession>A0A9D1KJV6</accession>
<dbReference type="InterPro" id="IPR003439">
    <property type="entry name" value="ABC_transporter-like_ATP-bd"/>
</dbReference>
<dbReference type="EMBL" id="DVLF01000137">
    <property type="protein sequence ID" value="HIT50253.1"/>
    <property type="molecule type" value="Genomic_DNA"/>
</dbReference>
<proteinExistence type="predicted"/>
<dbReference type="GO" id="GO:0016887">
    <property type="term" value="F:ATP hydrolysis activity"/>
    <property type="evidence" value="ECO:0007669"/>
    <property type="project" value="InterPro"/>
</dbReference>
<evidence type="ECO:0000256" key="1">
    <source>
        <dbReference type="ARBA" id="ARBA00022741"/>
    </source>
</evidence>
<dbReference type="InterPro" id="IPR027417">
    <property type="entry name" value="P-loop_NTPase"/>
</dbReference>
<evidence type="ECO:0000256" key="2">
    <source>
        <dbReference type="ARBA" id="ARBA00022840"/>
    </source>
</evidence>
<keyword evidence="3" id="KW-1133">Transmembrane helix</keyword>
<dbReference type="Gene3D" id="3.40.50.300">
    <property type="entry name" value="P-loop containing nucleotide triphosphate hydrolases"/>
    <property type="match status" value="1"/>
</dbReference>
<sequence length="721" mass="83798">MLKVENFNLSFKGRTLYQDAKLNLQGPGLYVLVAKNGTGKTVFFKALTGSIPAEFDLSLDGYSHKESLERISYVDVENNLFDSLTLMENLKLFTKDLDLIEKYLERFKLQDRKKIKCKKLSAGERQRAAIILGILEGQPVLLLDEPISHLDKETAKLILDNLKILSEEKYILFSTHRFSDYEGIDAAFAIENHTFHLITEPMAQSIERYPKEEPVTINKRVLSKIVFWKPNLIASLLLSFLCAVFLLSFASKELSKEDIYLKLLQSSIHDPYLIDTYWSDSTFDKENRLPMSDISGYKDELKQGNPVVLSLDFLQVGDFNYDLVSEEYKNAFLVQSFFNAYVITNRFLDIDLEDNEMILSDYMYDRLKEYQVIEESGNLEWLSLFETKIYIKYVFPTQYSYWQSLSIEEEIDPREMVEYLNEYNYIYHRCYLNETTYNTLKEKYYAKCQTLAFWHRSQKITLGICEQTFLFQGRLPEKENETVVSKRYYRLLFGDSTEFDQESSVSMILEGSEEQVSRMFRSNKTVVGILEDDQSGDLLFYNQSALNDYFDTGYSHIDTWSYSPKDLSEKDIKQFDSCGLLLASEYDYAVYSCYQNYEKSQRVLFVIFGISIGLMTTFYLLSTGFYVALKRKSFKLLQVKKKSKRAFLHMLFTSAFLNILIGAVVFFVTVFFLCGNVFNPYLKGSLGIPLAVLNVHLGISFSVFFVFGVLLLLKYGLSYRV</sequence>
<reference evidence="5" key="1">
    <citation type="submission" date="2020-10" db="EMBL/GenBank/DDBJ databases">
        <authorList>
            <person name="Gilroy R."/>
        </authorList>
    </citation>
    <scope>NUCLEOTIDE SEQUENCE</scope>
    <source>
        <strain evidence="5">ChiW17-6978</strain>
    </source>
</reference>
<name>A0A9D1KJV6_9MOLU</name>
<evidence type="ECO:0000259" key="4">
    <source>
        <dbReference type="PROSITE" id="PS50893"/>
    </source>
</evidence>
<keyword evidence="2 5" id="KW-0067">ATP-binding</keyword>
<dbReference type="Proteomes" id="UP000886758">
    <property type="component" value="Unassembled WGS sequence"/>
</dbReference>
<dbReference type="AlphaFoldDB" id="A0A9D1KJV6"/>
<evidence type="ECO:0000313" key="6">
    <source>
        <dbReference type="Proteomes" id="UP000886758"/>
    </source>
</evidence>
<feature type="transmembrane region" description="Helical" evidence="3">
    <location>
        <begin position="650"/>
        <end position="673"/>
    </location>
</feature>
<protein>
    <submittedName>
        <fullName evidence="5">ATP-binding cassette domain-containing protein</fullName>
    </submittedName>
</protein>
<dbReference type="GO" id="GO:0005524">
    <property type="term" value="F:ATP binding"/>
    <property type="evidence" value="ECO:0007669"/>
    <property type="project" value="UniProtKB-KW"/>
</dbReference>
<evidence type="ECO:0000256" key="3">
    <source>
        <dbReference type="SAM" id="Phobius"/>
    </source>
</evidence>
<dbReference type="SUPFAM" id="SSF52540">
    <property type="entry name" value="P-loop containing nucleoside triphosphate hydrolases"/>
    <property type="match status" value="1"/>
</dbReference>
<dbReference type="InterPro" id="IPR003593">
    <property type="entry name" value="AAA+_ATPase"/>
</dbReference>
<reference evidence="5" key="2">
    <citation type="journal article" date="2021" name="PeerJ">
        <title>Extensive microbial diversity within the chicken gut microbiome revealed by metagenomics and culture.</title>
        <authorList>
            <person name="Gilroy R."/>
            <person name="Ravi A."/>
            <person name="Getino M."/>
            <person name="Pursley I."/>
            <person name="Horton D.L."/>
            <person name="Alikhan N.F."/>
            <person name="Baker D."/>
            <person name="Gharbi K."/>
            <person name="Hall N."/>
            <person name="Watson M."/>
            <person name="Adriaenssens E.M."/>
            <person name="Foster-Nyarko E."/>
            <person name="Jarju S."/>
            <person name="Secka A."/>
            <person name="Antonio M."/>
            <person name="Oren A."/>
            <person name="Chaudhuri R.R."/>
            <person name="La Ragione R."/>
            <person name="Hildebrand F."/>
            <person name="Pallen M.J."/>
        </authorList>
    </citation>
    <scope>NUCLEOTIDE SEQUENCE</scope>
    <source>
        <strain evidence="5">ChiW17-6978</strain>
    </source>
</reference>
<keyword evidence="3" id="KW-0472">Membrane</keyword>
<keyword evidence="3" id="KW-0812">Transmembrane</keyword>
<feature type="domain" description="ABC transporter" evidence="4">
    <location>
        <begin position="2"/>
        <end position="225"/>
    </location>
</feature>
<organism evidence="5 6">
    <name type="scientific">Candidatus Pelethenecus faecipullorum</name>
    <dbReference type="NCBI Taxonomy" id="2840900"/>
    <lineage>
        <taxon>Bacteria</taxon>
        <taxon>Bacillati</taxon>
        <taxon>Mycoplasmatota</taxon>
        <taxon>Mollicutes</taxon>
        <taxon>Candidatus Pelethenecus</taxon>
    </lineage>
</organism>
<gene>
    <name evidence="5" type="ORF">IAD46_04425</name>
</gene>
<dbReference type="SMART" id="SM00382">
    <property type="entry name" value="AAA"/>
    <property type="match status" value="1"/>
</dbReference>
<dbReference type="Pfam" id="PF00005">
    <property type="entry name" value="ABC_tran"/>
    <property type="match status" value="1"/>
</dbReference>